<dbReference type="InterPro" id="IPR036047">
    <property type="entry name" value="F-box-like_dom_sf"/>
</dbReference>
<dbReference type="EMBL" id="OY731405">
    <property type="protein sequence ID" value="CAJ1972453.1"/>
    <property type="molecule type" value="Genomic_DNA"/>
</dbReference>
<dbReference type="PROSITE" id="PS50181">
    <property type="entry name" value="FBOX"/>
    <property type="match status" value="1"/>
</dbReference>
<feature type="domain" description="F-box" evidence="1">
    <location>
        <begin position="118"/>
        <end position="164"/>
    </location>
</feature>
<dbReference type="InterPro" id="IPR001810">
    <property type="entry name" value="F-box_dom"/>
</dbReference>
<proteinExistence type="predicted"/>
<dbReference type="CDD" id="cd22162">
    <property type="entry name" value="F-box_AtSKIP3-like"/>
    <property type="match status" value="1"/>
</dbReference>
<accession>A0AA86T1A5</accession>
<dbReference type="SUPFAM" id="SSF81383">
    <property type="entry name" value="F-box domain"/>
    <property type="match status" value="1"/>
</dbReference>
<evidence type="ECO:0000313" key="2">
    <source>
        <dbReference type="EMBL" id="CAJ1972453.1"/>
    </source>
</evidence>
<dbReference type="AlphaFoldDB" id="A0AA86T1A5"/>
<gene>
    <name evidence="2" type="ORF">AYBTSS11_LOCUS24502</name>
</gene>
<reference evidence="2" key="1">
    <citation type="submission" date="2023-10" db="EMBL/GenBank/DDBJ databases">
        <authorList>
            <person name="Domelevo Entfellner J.-B."/>
        </authorList>
    </citation>
    <scope>NUCLEOTIDE SEQUENCE</scope>
</reference>
<dbReference type="InterPro" id="IPR025886">
    <property type="entry name" value="PP2-like"/>
</dbReference>
<keyword evidence="3" id="KW-1185">Reference proteome</keyword>
<evidence type="ECO:0000259" key="1">
    <source>
        <dbReference type="PROSITE" id="PS50181"/>
    </source>
</evidence>
<dbReference type="PANTHER" id="PTHR32278">
    <property type="entry name" value="F-BOX DOMAIN-CONTAINING PROTEIN"/>
    <property type="match status" value="1"/>
</dbReference>
<name>A0AA86T1A5_9FABA</name>
<dbReference type="Proteomes" id="UP001189624">
    <property type="component" value="Chromosome 8"/>
</dbReference>
<dbReference type="PANTHER" id="PTHR32278:SF143">
    <property type="entry name" value="F-BOX PROTEIN PP2-B1"/>
    <property type="match status" value="1"/>
</dbReference>
<evidence type="ECO:0000313" key="3">
    <source>
        <dbReference type="Proteomes" id="UP001189624"/>
    </source>
</evidence>
<dbReference type="Gene3D" id="1.20.1280.50">
    <property type="match status" value="1"/>
</dbReference>
<dbReference type="Pfam" id="PF00646">
    <property type="entry name" value="F-box"/>
    <property type="match status" value="1"/>
</dbReference>
<sequence length="377" mass="42871">MGRSRVLRKQSIEESVRWFLECKNKVEAKLWVTQHSRSRKCQSTIATIKDESQMFQRKLILPRVRTRRYKQISSEMKDGAQCFNILTQMEGTNNNQMSDIPPIQFMFPLLGGKGTMISMELQDLPEGCIAKILSYTSPMDASRFSLVSKAFCSAAESDSVWGGFLPILASTFPPSSFPFSSSKKDLYFNLCNHPTIIDQGKKSVQLDKRTGKKCYMLSARNLDIIWGDTVQHWEWTILPESRFQVVAVLRAVCWFDISGRINTLALSSNTHYAAFLVFKMINASGFHYHPTVLSVGISGGSTNTKYVCLDLNLNNNRLTELQCPKVRSDGWLEIEMGEFFNSGLEEDQVQMRVMETTSHILKCGFILEGIEIRLKHV</sequence>
<dbReference type="Gramene" id="rna-AYBTSS11_LOCUS24502">
    <property type="protein sequence ID" value="CAJ1972453.1"/>
    <property type="gene ID" value="gene-AYBTSS11_LOCUS24502"/>
</dbReference>
<dbReference type="Pfam" id="PF14299">
    <property type="entry name" value="PP2"/>
    <property type="match status" value="1"/>
</dbReference>
<organism evidence="2 3">
    <name type="scientific">Sphenostylis stenocarpa</name>
    <dbReference type="NCBI Taxonomy" id="92480"/>
    <lineage>
        <taxon>Eukaryota</taxon>
        <taxon>Viridiplantae</taxon>
        <taxon>Streptophyta</taxon>
        <taxon>Embryophyta</taxon>
        <taxon>Tracheophyta</taxon>
        <taxon>Spermatophyta</taxon>
        <taxon>Magnoliopsida</taxon>
        <taxon>eudicotyledons</taxon>
        <taxon>Gunneridae</taxon>
        <taxon>Pentapetalae</taxon>
        <taxon>rosids</taxon>
        <taxon>fabids</taxon>
        <taxon>Fabales</taxon>
        <taxon>Fabaceae</taxon>
        <taxon>Papilionoideae</taxon>
        <taxon>50 kb inversion clade</taxon>
        <taxon>NPAAA clade</taxon>
        <taxon>indigoferoid/millettioid clade</taxon>
        <taxon>Phaseoleae</taxon>
        <taxon>Sphenostylis</taxon>
    </lineage>
</organism>
<protein>
    <recommendedName>
        <fullName evidence="1">F-box domain-containing protein</fullName>
    </recommendedName>
</protein>